<accession>A0A6L2NPR3</accession>
<dbReference type="EMBL" id="BKCJ010009354">
    <property type="protein sequence ID" value="GEU86575.1"/>
    <property type="molecule type" value="Genomic_DNA"/>
</dbReference>
<name>A0A6L2NPR3_TANCI</name>
<keyword evidence="1" id="KW-0645">Protease</keyword>
<dbReference type="GO" id="GO:0006508">
    <property type="term" value="P:proteolysis"/>
    <property type="evidence" value="ECO:0007669"/>
    <property type="project" value="UniProtKB-KW"/>
</dbReference>
<evidence type="ECO:0000313" key="1">
    <source>
        <dbReference type="EMBL" id="GEU86575.1"/>
    </source>
</evidence>
<reference evidence="1" key="1">
    <citation type="journal article" date="2019" name="Sci. Rep.">
        <title>Draft genome of Tanacetum cinerariifolium, the natural source of mosquito coil.</title>
        <authorList>
            <person name="Yamashiro T."/>
            <person name="Shiraishi A."/>
            <person name="Satake H."/>
            <person name="Nakayama K."/>
        </authorList>
    </citation>
    <scope>NUCLEOTIDE SEQUENCE</scope>
</reference>
<organism evidence="1">
    <name type="scientific">Tanacetum cinerariifolium</name>
    <name type="common">Dalmatian daisy</name>
    <name type="synonym">Chrysanthemum cinerariifolium</name>
    <dbReference type="NCBI Taxonomy" id="118510"/>
    <lineage>
        <taxon>Eukaryota</taxon>
        <taxon>Viridiplantae</taxon>
        <taxon>Streptophyta</taxon>
        <taxon>Embryophyta</taxon>
        <taxon>Tracheophyta</taxon>
        <taxon>Spermatophyta</taxon>
        <taxon>Magnoliopsida</taxon>
        <taxon>eudicotyledons</taxon>
        <taxon>Gunneridae</taxon>
        <taxon>Pentapetalae</taxon>
        <taxon>asterids</taxon>
        <taxon>campanulids</taxon>
        <taxon>Asterales</taxon>
        <taxon>Asteraceae</taxon>
        <taxon>Asteroideae</taxon>
        <taxon>Anthemideae</taxon>
        <taxon>Anthemidinae</taxon>
        <taxon>Tanacetum</taxon>
    </lineage>
</organism>
<gene>
    <name evidence="1" type="ORF">Tci_058553</name>
</gene>
<sequence length="117" mass="13255">MKELRRSGRVKSKGLVVEENTVSDAYFIDDESSGDDFVDGFGKGVEMVKQIPDAWSCRLETEGRKHNTLLGRLRKKYDATLLLLECNMHRDSVRTQLDVIEVADVPVKRMKLPMGGK</sequence>
<comment type="caution">
    <text evidence="1">The sequence shown here is derived from an EMBL/GenBank/DDBJ whole genome shotgun (WGS) entry which is preliminary data.</text>
</comment>
<proteinExistence type="predicted"/>
<dbReference type="AlphaFoldDB" id="A0A6L2NPR3"/>
<keyword evidence="1" id="KW-0378">Hydrolase</keyword>
<dbReference type="GO" id="GO:0008233">
    <property type="term" value="F:peptidase activity"/>
    <property type="evidence" value="ECO:0007669"/>
    <property type="project" value="UniProtKB-KW"/>
</dbReference>
<protein>
    <submittedName>
        <fullName evidence="1">Ulp1 protease family, C-terminal catalytic domain-containing protein</fullName>
    </submittedName>
</protein>